<proteinExistence type="predicted"/>
<comment type="caution">
    <text evidence="1">The sequence shown here is derived from an EMBL/GenBank/DDBJ whole genome shotgun (WGS) entry which is preliminary data.</text>
</comment>
<reference evidence="1" key="1">
    <citation type="submission" date="2022-11" db="EMBL/GenBank/DDBJ databases">
        <title>WGS of Natronobacillus azotifigens 24KS-1, an anaerobic diazotrophic haloalkaliphile from soda-rich habitats.</title>
        <authorList>
            <person name="Sorokin D.Y."/>
            <person name="Merkel A.Y."/>
        </authorList>
    </citation>
    <scope>NUCLEOTIDE SEQUENCE</scope>
    <source>
        <strain evidence="1">24KS-1</strain>
    </source>
</reference>
<name>A0A9J6RFK3_9BACI</name>
<protein>
    <submittedName>
        <fullName evidence="1">Uncharacterized protein</fullName>
    </submittedName>
</protein>
<dbReference type="EMBL" id="JAPRAT010000027">
    <property type="protein sequence ID" value="MCZ0704115.1"/>
    <property type="molecule type" value="Genomic_DNA"/>
</dbReference>
<accession>A0A9J6RFK3</accession>
<gene>
    <name evidence="1" type="ORF">OWO01_12940</name>
</gene>
<organism evidence="1 2">
    <name type="scientific">Natronobacillus azotifigens</name>
    <dbReference type="NCBI Taxonomy" id="472978"/>
    <lineage>
        <taxon>Bacteria</taxon>
        <taxon>Bacillati</taxon>
        <taxon>Bacillota</taxon>
        <taxon>Bacilli</taxon>
        <taxon>Bacillales</taxon>
        <taxon>Bacillaceae</taxon>
        <taxon>Natronobacillus</taxon>
    </lineage>
</organism>
<dbReference type="Proteomes" id="UP001084197">
    <property type="component" value="Unassembled WGS sequence"/>
</dbReference>
<evidence type="ECO:0000313" key="1">
    <source>
        <dbReference type="EMBL" id="MCZ0704115.1"/>
    </source>
</evidence>
<keyword evidence="2" id="KW-1185">Reference proteome</keyword>
<evidence type="ECO:0000313" key="2">
    <source>
        <dbReference type="Proteomes" id="UP001084197"/>
    </source>
</evidence>
<dbReference type="AlphaFoldDB" id="A0A9J6RFK3"/>
<sequence length="68" mass="7953">MTISELREHFDDVVRRSETDLAIQINNTLDQFTSGSVAKEAVKKVQIEWLKNMADMMLRQAYHLENKD</sequence>
<dbReference type="RefSeq" id="WP_268780881.1">
    <property type="nucleotide sequence ID" value="NZ_JAPRAT010000027.1"/>
</dbReference>